<evidence type="ECO:0000313" key="2">
    <source>
        <dbReference type="Proteomes" id="UP000712281"/>
    </source>
</evidence>
<comment type="caution">
    <text evidence="1">The sequence shown here is derived from an EMBL/GenBank/DDBJ whole genome shotgun (WGS) entry which is preliminary data.</text>
</comment>
<dbReference type="AlphaFoldDB" id="A0A8S9L3A8"/>
<proteinExistence type="predicted"/>
<name>A0A8S9L3A8_BRACR</name>
<gene>
    <name evidence="1" type="ORF">F2Q68_00007804</name>
</gene>
<dbReference type="EMBL" id="QGKW02000717">
    <property type="protein sequence ID" value="KAF2600602.1"/>
    <property type="molecule type" value="Genomic_DNA"/>
</dbReference>
<sequence length="135" mass="14995">MDGASFYVGGSIIWDGGSLDGFSLARGLCFAAVTVRRYMWCLLDLGGRVSFSRITGVRVIEPTSIFQFRRLGPQGDSTGGALTVRRRNMCDSWTHRRREVPSIGFLATGVHQSLEFALFSFLFFDCTFLSVSTFT</sequence>
<reference evidence="1" key="1">
    <citation type="submission" date="2019-12" db="EMBL/GenBank/DDBJ databases">
        <title>Genome sequencing and annotation of Brassica cretica.</title>
        <authorList>
            <person name="Studholme D.J."/>
            <person name="Sarris P.F."/>
        </authorList>
    </citation>
    <scope>NUCLEOTIDE SEQUENCE</scope>
    <source>
        <strain evidence="1">PFS-001/15</strain>
        <tissue evidence="1">Leaf</tissue>
    </source>
</reference>
<evidence type="ECO:0000313" key="1">
    <source>
        <dbReference type="EMBL" id="KAF2600602.1"/>
    </source>
</evidence>
<dbReference type="Proteomes" id="UP000712281">
    <property type="component" value="Unassembled WGS sequence"/>
</dbReference>
<protein>
    <submittedName>
        <fullName evidence="1">Uncharacterized protein</fullName>
    </submittedName>
</protein>
<organism evidence="1 2">
    <name type="scientific">Brassica cretica</name>
    <name type="common">Mustard</name>
    <dbReference type="NCBI Taxonomy" id="69181"/>
    <lineage>
        <taxon>Eukaryota</taxon>
        <taxon>Viridiplantae</taxon>
        <taxon>Streptophyta</taxon>
        <taxon>Embryophyta</taxon>
        <taxon>Tracheophyta</taxon>
        <taxon>Spermatophyta</taxon>
        <taxon>Magnoliopsida</taxon>
        <taxon>eudicotyledons</taxon>
        <taxon>Gunneridae</taxon>
        <taxon>Pentapetalae</taxon>
        <taxon>rosids</taxon>
        <taxon>malvids</taxon>
        <taxon>Brassicales</taxon>
        <taxon>Brassicaceae</taxon>
        <taxon>Brassiceae</taxon>
        <taxon>Brassica</taxon>
    </lineage>
</organism>
<accession>A0A8S9L3A8</accession>